<gene>
    <name evidence="3" type="ORF">LCGC14_0659030</name>
</gene>
<sequence length="298" mass="33762">MSDDLENVMEEVSESKIPALLYEMMRSFTVLARTLNLSHTVRELNSTRQTVRRHIAQLEELMGVTLFAVDDRRYHLTARGEEALPEALEIMARGKTWALGDLRSVGGLMRLSHEQPNGWTFYQQQQSLTQIWGEESSILRKVFHAWVSSQGELEHPEFQALRPYVLVYRDSPHGWICTELGQESFYTKWWGWKIARSSIGRPLGQFPGGSEFEAMLTGPFREIRATGGVRLDEVVTQIPRREGEKPTPLAYKRLLLASRFPDGSFALIAAIDRSRVISISGLDQSTLANMPADAVVTI</sequence>
<evidence type="ECO:0000259" key="2">
    <source>
        <dbReference type="PROSITE" id="PS50931"/>
    </source>
</evidence>
<dbReference type="PANTHER" id="PTHR30537">
    <property type="entry name" value="HTH-TYPE TRANSCRIPTIONAL REGULATOR"/>
    <property type="match status" value="1"/>
</dbReference>
<evidence type="ECO:0000256" key="1">
    <source>
        <dbReference type="ARBA" id="ARBA00009437"/>
    </source>
</evidence>
<protein>
    <recommendedName>
        <fullName evidence="2">HTH lysR-type domain-containing protein</fullName>
    </recommendedName>
</protein>
<dbReference type="GO" id="GO:0006351">
    <property type="term" value="P:DNA-templated transcription"/>
    <property type="evidence" value="ECO:0007669"/>
    <property type="project" value="TreeGrafter"/>
</dbReference>
<dbReference type="PROSITE" id="PS50931">
    <property type="entry name" value="HTH_LYSR"/>
    <property type="match status" value="1"/>
</dbReference>
<name>A0A0F9RE26_9ZZZZ</name>
<accession>A0A0F9RE26</accession>
<dbReference type="PANTHER" id="PTHR30537:SF3">
    <property type="entry name" value="TRANSCRIPTIONAL REGULATORY PROTEIN"/>
    <property type="match status" value="1"/>
</dbReference>
<reference evidence="3" key="1">
    <citation type="journal article" date="2015" name="Nature">
        <title>Complex archaea that bridge the gap between prokaryotes and eukaryotes.</title>
        <authorList>
            <person name="Spang A."/>
            <person name="Saw J.H."/>
            <person name="Jorgensen S.L."/>
            <person name="Zaremba-Niedzwiedzka K."/>
            <person name="Martijn J."/>
            <person name="Lind A.E."/>
            <person name="van Eijk R."/>
            <person name="Schleper C."/>
            <person name="Guy L."/>
            <person name="Ettema T.J."/>
        </authorList>
    </citation>
    <scope>NUCLEOTIDE SEQUENCE</scope>
</reference>
<evidence type="ECO:0000313" key="3">
    <source>
        <dbReference type="EMBL" id="KKN47827.1"/>
    </source>
</evidence>
<dbReference type="InterPro" id="IPR058163">
    <property type="entry name" value="LysR-type_TF_proteobact-type"/>
</dbReference>
<proteinExistence type="inferred from homology"/>
<feature type="domain" description="HTH lysR-type" evidence="2">
    <location>
        <begin position="20"/>
        <end position="77"/>
    </location>
</feature>
<dbReference type="InterPro" id="IPR000847">
    <property type="entry name" value="LysR_HTH_N"/>
</dbReference>
<dbReference type="GO" id="GO:0003700">
    <property type="term" value="F:DNA-binding transcription factor activity"/>
    <property type="evidence" value="ECO:0007669"/>
    <property type="project" value="InterPro"/>
</dbReference>
<dbReference type="SUPFAM" id="SSF46785">
    <property type="entry name" value="Winged helix' DNA-binding domain"/>
    <property type="match status" value="1"/>
</dbReference>
<dbReference type="Pfam" id="PF00126">
    <property type="entry name" value="HTH_1"/>
    <property type="match status" value="1"/>
</dbReference>
<comment type="similarity">
    <text evidence="1">Belongs to the LysR transcriptional regulatory family.</text>
</comment>
<dbReference type="InterPro" id="IPR036388">
    <property type="entry name" value="WH-like_DNA-bd_sf"/>
</dbReference>
<dbReference type="AlphaFoldDB" id="A0A0F9RE26"/>
<organism evidence="3">
    <name type="scientific">marine sediment metagenome</name>
    <dbReference type="NCBI Taxonomy" id="412755"/>
    <lineage>
        <taxon>unclassified sequences</taxon>
        <taxon>metagenomes</taxon>
        <taxon>ecological metagenomes</taxon>
    </lineage>
</organism>
<dbReference type="EMBL" id="LAZR01001255">
    <property type="protein sequence ID" value="KKN47827.1"/>
    <property type="molecule type" value="Genomic_DNA"/>
</dbReference>
<comment type="caution">
    <text evidence="3">The sequence shown here is derived from an EMBL/GenBank/DDBJ whole genome shotgun (WGS) entry which is preliminary data.</text>
</comment>
<dbReference type="InterPro" id="IPR036390">
    <property type="entry name" value="WH_DNA-bd_sf"/>
</dbReference>
<dbReference type="Gene3D" id="1.10.10.10">
    <property type="entry name" value="Winged helix-like DNA-binding domain superfamily/Winged helix DNA-binding domain"/>
    <property type="match status" value="1"/>
</dbReference>
<dbReference type="GO" id="GO:0043565">
    <property type="term" value="F:sequence-specific DNA binding"/>
    <property type="evidence" value="ECO:0007669"/>
    <property type="project" value="TreeGrafter"/>
</dbReference>